<feature type="transmembrane region" description="Helical" evidence="2">
    <location>
        <begin position="68"/>
        <end position="87"/>
    </location>
</feature>
<feature type="transmembrane region" description="Helical" evidence="2">
    <location>
        <begin position="384"/>
        <end position="406"/>
    </location>
</feature>
<dbReference type="GO" id="GO:0042925">
    <property type="term" value="F:benzoate transmembrane transporter activity"/>
    <property type="evidence" value="ECO:0007669"/>
    <property type="project" value="InterPro"/>
</dbReference>
<dbReference type="RefSeq" id="WP_219851135.1">
    <property type="nucleotide sequence ID" value="NZ_CP059491.1"/>
</dbReference>
<dbReference type="GO" id="GO:0005886">
    <property type="term" value="C:plasma membrane"/>
    <property type="evidence" value="ECO:0007669"/>
    <property type="project" value="TreeGrafter"/>
</dbReference>
<dbReference type="KEGG" id="gji:H1R19_07775"/>
<evidence type="ECO:0000313" key="3">
    <source>
        <dbReference type="EMBL" id="QMT03004.1"/>
    </source>
</evidence>
<evidence type="ECO:0000256" key="2">
    <source>
        <dbReference type="SAM" id="Phobius"/>
    </source>
</evidence>
<feature type="transmembrane region" description="Helical" evidence="2">
    <location>
        <begin position="141"/>
        <end position="160"/>
    </location>
</feature>
<reference evidence="4" key="1">
    <citation type="submission" date="2020-07" db="EMBL/GenBank/DDBJ databases">
        <title>novel species isolated from the respiratory tract of Marmot.</title>
        <authorList>
            <person name="Zhang G."/>
        </authorList>
    </citation>
    <scope>NUCLEOTIDE SEQUENCE [LARGE SCALE GENOMIC DNA]</scope>
    <source>
        <strain evidence="4">686</strain>
    </source>
</reference>
<organism evidence="3 4">
    <name type="scientific">Gordonia jinghuaiqii</name>
    <dbReference type="NCBI Taxonomy" id="2758710"/>
    <lineage>
        <taxon>Bacteria</taxon>
        <taxon>Bacillati</taxon>
        <taxon>Actinomycetota</taxon>
        <taxon>Actinomycetes</taxon>
        <taxon>Mycobacteriales</taxon>
        <taxon>Gordoniaceae</taxon>
        <taxon>Gordonia</taxon>
    </lineage>
</organism>
<feature type="transmembrane region" description="Helical" evidence="2">
    <location>
        <begin position="196"/>
        <end position="213"/>
    </location>
</feature>
<evidence type="ECO:0000256" key="1">
    <source>
        <dbReference type="SAM" id="MobiDB-lite"/>
    </source>
</evidence>
<protein>
    <submittedName>
        <fullName evidence="3">Benzoate/H(+) symporter BenE family transporter</fullName>
    </submittedName>
</protein>
<dbReference type="Proteomes" id="UP000515663">
    <property type="component" value="Chromosome"/>
</dbReference>
<dbReference type="PANTHER" id="PTHR30199:SF0">
    <property type="entry name" value="INNER MEMBRANE PROTEIN YDCO"/>
    <property type="match status" value="1"/>
</dbReference>
<keyword evidence="2" id="KW-0812">Transmembrane</keyword>
<dbReference type="EMBL" id="CP059491">
    <property type="protein sequence ID" value="QMT03004.1"/>
    <property type="molecule type" value="Genomic_DNA"/>
</dbReference>
<feature type="transmembrane region" description="Helical" evidence="2">
    <location>
        <begin position="342"/>
        <end position="364"/>
    </location>
</feature>
<accession>A0A7D7QJC9</accession>
<dbReference type="Pfam" id="PF03594">
    <property type="entry name" value="BenE"/>
    <property type="match status" value="1"/>
</dbReference>
<feature type="region of interest" description="Disordered" evidence="1">
    <location>
        <begin position="1"/>
        <end position="20"/>
    </location>
</feature>
<sequence>MSAPSSENPATDVRGDPRPGLSSMMRDVGGIYVVNGIIGLIFAASGPVAVILAAGAAGDLTTAQLTSWIFGVFVLNGILTVIASWLYRMPLGFAWTIPGTVLVGSAVQHLAWSEVVGAFLLTGLLILLIGLTGRVRAAMSAIPMPIVMGMVAGVFLQFGLDIVDAVGADPWVAAPIVVAFFALQFHGTVSRWMPPIIGAFVVGAVAVAATGAFHLDDPPSSVMAVPVFTAPEFTLRAALELVVPLAITVIVVQNGQGVAVLRVAGHRPPVNAITVACGVWSALAASVGAISTCLTGPTNALLVAGGRRERQYTAALTFGVLAVVVGLLAPMFVALMQAMPSAFIATVGGLALLPALQSAFRGAFGTGRFTMGALVTFLVSVSDLTVLNIGSAFWGLIAGVLVSWAVERVDFRTGNTE</sequence>
<gene>
    <name evidence="3" type="ORF">H1R19_07775</name>
</gene>
<evidence type="ECO:0000313" key="4">
    <source>
        <dbReference type="Proteomes" id="UP000515663"/>
    </source>
</evidence>
<feature type="transmembrane region" description="Helical" evidence="2">
    <location>
        <begin position="312"/>
        <end position="335"/>
    </location>
</feature>
<dbReference type="AlphaFoldDB" id="A0A7D7QJC9"/>
<dbReference type="InterPro" id="IPR004711">
    <property type="entry name" value="Benzoate_Transporter"/>
</dbReference>
<feature type="transmembrane region" description="Helical" evidence="2">
    <location>
        <begin position="107"/>
        <end position="129"/>
    </location>
</feature>
<feature type="transmembrane region" description="Helical" evidence="2">
    <location>
        <begin position="272"/>
        <end position="292"/>
    </location>
</feature>
<keyword evidence="4" id="KW-1185">Reference proteome</keyword>
<feature type="transmembrane region" description="Helical" evidence="2">
    <location>
        <begin position="31"/>
        <end position="56"/>
    </location>
</feature>
<name>A0A7D7QJC9_9ACTN</name>
<keyword evidence="2" id="KW-0472">Membrane</keyword>
<feature type="transmembrane region" description="Helical" evidence="2">
    <location>
        <begin position="233"/>
        <end position="252"/>
    </location>
</feature>
<feature type="transmembrane region" description="Helical" evidence="2">
    <location>
        <begin position="172"/>
        <end position="189"/>
    </location>
</feature>
<dbReference type="PANTHER" id="PTHR30199">
    <property type="entry name" value="MFS FAMILY TRANSPORTER, PREDICTED SUBSTRATE BENZOATE"/>
    <property type="match status" value="1"/>
</dbReference>
<keyword evidence="2" id="KW-1133">Transmembrane helix</keyword>
<proteinExistence type="predicted"/>